<feature type="transmembrane region" description="Helical" evidence="1">
    <location>
        <begin position="51"/>
        <end position="72"/>
    </location>
</feature>
<protein>
    <submittedName>
        <fullName evidence="2">Uncharacterized protein</fullName>
    </submittedName>
</protein>
<evidence type="ECO:0000313" key="3">
    <source>
        <dbReference type="Proteomes" id="UP000653692"/>
    </source>
</evidence>
<feature type="transmembrane region" description="Helical" evidence="1">
    <location>
        <begin position="219"/>
        <end position="240"/>
    </location>
</feature>
<dbReference type="EMBL" id="DQUR01000164">
    <property type="protein sequence ID" value="HIP89258.1"/>
    <property type="molecule type" value="Genomic_DNA"/>
</dbReference>
<sequence>MACAAEIGEPETVMPRWTGLLSEWTVVVIYGQVSKQLFQSTYKWLQLHQDIAQIVVLVILLFILLILVYNLFRESLEAFVLYLLVVSMTIIWFFNSDEFVIRFKSIHLALLLLFSCLMFYLAPKLSRELGFLIYGLAFASPTFRDVVKTLDRDFLSLIFFVATLALIMNLSFAPTSFRADFEVALLSIFTLVTVGLSFYALAIPLAFVLTFPKRHKRNFIYVMLTLTGVIAFWKIFGIGITVEFPHTHTNYIMGMFVKETLIQLILIVYFFTTNFKTAIGERGQVLFLQVLALMYFPLLTVNPVIFTPLVIVISALSIRLTQKI</sequence>
<dbReference type="Proteomes" id="UP000653692">
    <property type="component" value="Unassembled WGS sequence"/>
</dbReference>
<feature type="transmembrane region" description="Helical" evidence="1">
    <location>
        <begin position="154"/>
        <end position="172"/>
    </location>
</feature>
<keyword evidence="1" id="KW-0812">Transmembrane</keyword>
<comment type="caution">
    <text evidence="2">The sequence shown here is derived from an EMBL/GenBank/DDBJ whole genome shotgun (WGS) entry which is preliminary data.</text>
</comment>
<gene>
    <name evidence="2" type="ORF">EYH24_04845</name>
</gene>
<feature type="transmembrane region" description="Helical" evidence="1">
    <location>
        <begin position="252"/>
        <end position="271"/>
    </location>
</feature>
<evidence type="ECO:0000256" key="1">
    <source>
        <dbReference type="SAM" id="Phobius"/>
    </source>
</evidence>
<proteinExistence type="predicted"/>
<name>A0A832ZMJ7_9EURY</name>
<keyword evidence="1" id="KW-0472">Membrane</keyword>
<accession>A0A832ZMJ7</accession>
<feature type="transmembrane region" description="Helical" evidence="1">
    <location>
        <begin position="78"/>
        <end position="94"/>
    </location>
</feature>
<reference evidence="2" key="1">
    <citation type="journal article" date="2020" name="ISME J.">
        <title>Gammaproteobacteria mediating utilization of methyl-, sulfur- and petroleum organic compounds in deep ocean hydrothermal plumes.</title>
        <authorList>
            <person name="Zhou Z."/>
            <person name="Liu Y."/>
            <person name="Pan J."/>
            <person name="Cron B.R."/>
            <person name="Toner B.M."/>
            <person name="Anantharaman K."/>
            <person name="Breier J.A."/>
            <person name="Dick G.J."/>
            <person name="Li M."/>
        </authorList>
    </citation>
    <scope>NUCLEOTIDE SEQUENCE</scope>
    <source>
        <strain evidence="2">SZUA-1476</strain>
    </source>
</reference>
<feature type="transmembrane region" description="Helical" evidence="1">
    <location>
        <begin position="106"/>
        <end position="123"/>
    </location>
</feature>
<organism evidence="2 3">
    <name type="scientific">Thermococcus paralvinellae</name>
    <dbReference type="NCBI Taxonomy" id="582419"/>
    <lineage>
        <taxon>Archaea</taxon>
        <taxon>Methanobacteriati</taxon>
        <taxon>Methanobacteriota</taxon>
        <taxon>Thermococci</taxon>
        <taxon>Thermococcales</taxon>
        <taxon>Thermococcaceae</taxon>
        <taxon>Thermococcus</taxon>
    </lineage>
</organism>
<feature type="transmembrane region" description="Helical" evidence="1">
    <location>
        <begin position="184"/>
        <end position="207"/>
    </location>
</feature>
<keyword evidence="1" id="KW-1133">Transmembrane helix</keyword>
<evidence type="ECO:0000313" key="2">
    <source>
        <dbReference type="EMBL" id="HIP89258.1"/>
    </source>
</evidence>
<feature type="transmembrane region" description="Helical" evidence="1">
    <location>
        <begin position="283"/>
        <end position="299"/>
    </location>
</feature>
<dbReference type="AlphaFoldDB" id="A0A832ZMJ7"/>